<comment type="caution">
    <text evidence="2">The sequence shown here is derived from an EMBL/GenBank/DDBJ whole genome shotgun (WGS) entry which is preliminary data.</text>
</comment>
<keyword evidence="3" id="KW-1185">Reference proteome</keyword>
<dbReference type="InterPro" id="IPR010998">
    <property type="entry name" value="Integrase_recombinase_N"/>
</dbReference>
<dbReference type="eggNOG" id="arCOG01250">
    <property type="taxonomic scope" value="Archaea"/>
</dbReference>
<dbReference type="GO" id="GO:0003677">
    <property type="term" value="F:DNA binding"/>
    <property type="evidence" value="ECO:0007669"/>
    <property type="project" value="UniProtKB-KW"/>
</dbReference>
<dbReference type="OrthoDB" id="198497at2157"/>
<reference evidence="2 3" key="1">
    <citation type="journal article" date="2014" name="PLoS Genet.">
        <title>Phylogenetically driven sequencing of extremely halophilic archaea reveals strategies for static and dynamic osmo-response.</title>
        <authorList>
            <person name="Becker E.A."/>
            <person name="Seitzer P.M."/>
            <person name="Tritt A."/>
            <person name="Larsen D."/>
            <person name="Krusor M."/>
            <person name="Yao A.I."/>
            <person name="Wu D."/>
            <person name="Madern D."/>
            <person name="Eisen J.A."/>
            <person name="Darling A.E."/>
            <person name="Facciotti M.T."/>
        </authorList>
    </citation>
    <scope>NUCLEOTIDE SEQUENCE [LARGE SCALE GENOMIC DNA]</scope>
    <source>
        <strain evidence="2 3">DSM 1137</strain>
    </source>
</reference>
<dbReference type="EMBL" id="AOJE01000020">
    <property type="protein sequence ID" value="ELZ41076.1"/>
    <property type="molecule type" value="Genomic_DNA"/>
</dbReference>
<evidence type="ECO:0000313" key="2">
    <source>
        <dbReference type="EMBL" id="ELZ41076.1"/>
    </source>
</evidence>
<dbReference type="AlphaFoldDB" id="M0E003"/>
<protein>
    <submittedName>
        <fullName evidence="2">Integrase family protein</fullName>
    </submittedName>
</protein>
<keyword evidence="1" id="KW-0238">DNA-binding</keyword>
<dbReference type="Gene3D" id="1.10.150.130">
    <property type="match status" value="1"/>
</dbReference>
<dbReference type="RefSeq" id="WP_004047201.1">
    <property type="nucleotide sequence ID" value="NZ_AOJE01000020.1"/>
</dbReference>
<name>M0E003_9EURY</name>
<proteinExistence type="predicted"/>
<sequence>MNDLTGRKFQDFKTWCRDENGLKPITLWGQLATLRIFLRWCESIDAIEKGLHAKIVMPVLKKDDGQSEEILRSENAENVLAYLRRF</sequence>
<gene>
    <name evidence="2" type="ORF">C471_06253</name>
</gene>
<evidence type="ECO:0000256" key="1">
    <source>
        <dbReference type="ARBA" id="ARBA00023125"/>
    </source>
</evidence>
<evidence type="ECO:0000313" key="3">
    <source>
        <dbReference type="Proteomes" id="UP000011514"/>
    </source>
</evidence>
<dbReference type="Proteomes" id="UP000011514">
    <property type="component" value="Unassembled WGS sequence"/>
</dbReference>
<organism evidence="2 3">
    <name type="scientific">Halorubrum saccharovorum DSM 1137</name>
    <dbReference type="NCBI Taxonomy" id="1227484"/>
    <lineage>
        <taxon>Archaea</taxon>
        <taxon>Methanobacteriati</taxon>
        <taxon>Methanobacteriota</taxon>
        <taxon>Stenosarchaea group</taxon>
        <taxon>Halobacteria</taxon>
        <taxon>Halobacteriales</taxon>
        <taxon>Haloferacaceae</taxon>
        <taxon>Halorubrum</taxon>
    </lineage>
</organism>
<accession>M0E003</accession>